<evidence type="ECO:0000259" key="5">
    <source>
        <dbReference type="Pfam" id="PF04542"/>
    </source>
</evidence>
<evidence type="ECO:0000256" key="2">
    <source>
        <dbReference type="ARBA" id="ARBA00023015"/>
    </source>
</evidence>
<organism evidence="7 8">
    <name type="scientific">Larkinella arboricola</name>
    <dbReference type="NCBI Taxonomy" id="643671"/>
    <lineage>
        <taxon>Bacteria</taxon>
        <taxon>Pseudomonadati</taxon>
        <taxon>Bacteroidota</taxon>
        <taxon>Cytophagia</taxon>
        <taxon>Cytophagales</taxon>
        <taxon>Spirosomataceae</taxon>
        <taxon>Larkinella</taxon>
    </lineage>
</organism>
<keyword evidence="4" id="KW-0804">Transcription</keyword>
<keyword evidence="3" id="KW-0731">Sigma factor</keyword>
<evidence type="ECO:0000256" key="3">
    <source>
        <dbReference type="ARBA" id="ARBA00023082"/>
    </source>
</evidence>
<evidence type="ECO:0000313" key="8">
    <source>
        <dbReference type="Proteomes" id="UP000248790"/>
    </source>
</evidence>
<proteinExistence type="inferred from homology"/>
<protein>
    <submittedName>
        <fullName evidence="7">RNA polymerase sigma-70 factor (ECF subfamily)</fullName>
    </submittedName>
</protein>
<reference evidence="7 8" key="1">
    <citation type="submission" date="2018-06" db="EMBL/GenBank/DDBJ databases">
        <title>Genomic Encyclopedia of Archaeal and Bacterial Type Strains, Phase II (KMG-II): from individual species to whole genera.</title>
        <authorList>
            <person name="Goeker M."/>
        </authorList>
    </citation>
    <scope>NUCLEOTIDE SEQUENCE [LARGE SCALE GENOMIC DNA]</scope>
    <source>
        <strain evidence="7 8">DSM 21851</strain>
    </source>
</reference>
<comment type="similarity">
    <text evidence="1">Belongs to the sigma-70 factor family. ECF subfamily.</text>
</comment>
<dbReference type="Proteomes" id="UP000248790">
    <property type="component" value="Unassembled WGS sequence"/>
</dbReference>
<evidence type="ECO:0000256" key="4">
    <source>
        <dbReference type="ARBA" id="ARBA00023163"/>
    </source>
</evidence>
<dbReference type="InterPro" id="IPR007627">
    <property type="entry name" value="RNA_pol_sigma70_r2"/>
</dbReference>
<dbReference type="InterPro" id="IPR013249">
    <property type="entry name" value="RNA_pol_sigma70_r4_t2"/>
</dbReference>
<sequence>MNRSVNSEDAFQLFNNKGLPAHPVRQEVEENKPVPVDAELFIRKAFEENPETGYQLLFKRYYHPLCSHAVRFVYSREVAEDLVVDIFAQFWQKQLYRSVTTSYRAYLFTSVRHAAFAHLRSELGHEAITDDRLEPDTVNTPQQLLQYNELALKIEEIVRSLPPQSQKVFMMSRFEGKKNGMIAQELQLSIKTVEGHITKVLTILRRVLQEHGLLSVLACVSLWAIEQKLTLLFQLIPSAIFLNV</sequence>
<dbReference type="Pfam" id="PF04542">
    <property type="entry name" value="Sigma70_r2"/>
    <property type="match status" value="1"/>
</dbReference>
<dbReference type="RefSeq" id="WP_111628458.1">
    <property type="nucleotide sequence ID" value="NZ_QLMC01000003.1"/>
</dbReference>
<evidence type="ECO:0000313" key="7">
    <source>
        <dbReference type="EMBL" id="RAJ97473.1"/>
    </source>
</evidence>
<dbReference type="OrthoDB" id="1524077at2"/>
<dbReference type="EMBL" id="QLMC01000003">
    <property type="protein sequence ID" value="RAJ97473.1"/>
    <property type="molecule type" value="Genomic_DNA"/>
</dbReference>
<feature type="domain" description="RNA polymerase sigma-70 region 2" evidence="5">
    <location>
        <begin position="57"/>
        <end position="121"/>
    </location>
</feature>
<dbReference type="InterPro" id="IPR014327">
    <property type="entry name" value="RNA_pol_sigma70_bacteroid"/>
</dbReference>
<dbReference type="GO" id="GO:0016987">
    <property type="term" value="F:sigma factor activity"/>
    <property type="evidence" value="ECO:0007669"/>
    <property type="project" value="UniProtKB-KW"/>
</dbReference>
<dbReference type="PANTHER" id="PTHR43133">
    <property type="entry name" value="RNA POLYMERASE ECF-TYPE SIGMA FACTO"/>
    <property type="match status" value="1"/>
</dbReference>
<dbReference type="Gene3D" id="1.10.1740.10">
    <property type="match status" value="1"/>
</dbReference>
<evidence type="ECO:0000256" key="1">
    <source>
        <dbReference type="ARBA" id="ARBA00010641"/>
    </source>
</evidence>
<dbReference type="InterPro" id="IPR014284">
    <property type="entry name" value="RNA_pol_sigma-70_dom"/>
</dbReference>
<evidence type="ECO:0000259" key="6">
    <source>
        <dbReference type="Pfam" id="PF08281"/>
    </source>
</evidence>
<comment type="caution">
    <text evidence="7">The sequence shown here is derived from an EMBL/GenBank/DDBJ whole genome shotgun (WGS) entry which is preliminary data.</text>
</comment>
<dbReference type="InterPro" id="IPR036388">
    <property type="entry name" value="WH-like_DNA-bd_sf"/>
</dbReference>
<accession>A0A327WWF2</accession>
<name>A0A327WWF2_LARAB</name>
<dbReference type="NCBIfam" id="TIGR02985">
    <property type="entry name" value="Sig70_bacteroi1"/>
    <property type="match status" value="1"/>
</dbReference>
<keyword evidence="8" id="KW-1185">Reference proteome</keyword>
<dbReference type="GO" id="GO:0006352">
    <property type="term" value="P:DNA-templated transcription initiation"/>
    <property type="evidence" value="ECO:0007669"/>
    <property type="project" value="InterPro"/>
</dbReference>
<dbReference type="InterPro" id="IPR013324">
    <property type="entry name" value="RNA_pol_sigma_r3/r4-like"/>
</dbReference>
<dbReference type="InterPro" id="IPR013325">
    <property type="entry name" value="RNA_pol_sigma_r2"/>
</dbReference>
<dbReference type="NCBIfam" id="TIGR02937">
    <property type="entry name" value="sigma70-ECF"/>
    <property type="match status" value="1"/>
</dbReference>
<dbReference type="AlphaFoldDB" id="A0A327WWF2"/>
<dbReference type="SUPFAM" id="SSF88659">
    <property type="entry name" value="Sigma3 and sigma4 domains of RNA polymerase sigma factors"/>
    <property type="match status" value="1"/>
</dbReference>
<dbReference type="GO" id="GO:0003677">
    <property type="term" value="F:DNA binding"/>
    <property type="evidence" value="ECO:0007669"/>
    <property type="project" value="InterPro"/>
</dbReference>
<dbReference type="Gene3D" id="1.10.10.10">
    <property type="entry name" value="Winged helix-like DNA-binding domain superfamily/Winged helix DNA-binding domain"/>
    <property type="match status" value="1"/>
</dbReference>
<keyword evidence="2" id="KW-0805">Transcription regulation</keyword>
<feature type="domain" description="RNA polymerase sigma factor 70 region 4 type 2" evidence="6">
    <location>
        <begin position="153"/>
        <end position="199"/>
    </location>
</feature>
<dbReference type="Pfam" id="PF08281">
    <property type="entry name" value="Sigma70_r4_2"/>
    <property type="match status" value="1"/>
</dbReference>
<gene>
    <name evidence="7" type="ORF">LX87_02373</name>
</gene>
<dbReference type="PANTHER" id="PTHR43133:SF46">
    <property type="entry name" value="RNA POLYMERASE SIGMA-70 FACTOR ECF SUBFAMILY"/>
    <property type="match status" value="1"/>
</dbReference>
<dbReference type="InterPro" id="IPR039425">
    <property type="entry name" value="RNA_pol_sigma-70-like"/>
</dbReference>
<dbReference type="SUPFAM" id="SSF88946">
    <property type="entry name" value="Sigma2 domain of RNA polymerase sigma factors"/>
    <property type="match status" value="1"/>
</dbReference>